<dbReference type="PANTHER" id="PTHR30011:SF16">
    <property type="entry name" value="C2H2 FINGER DOMAIN TRANSCRIPTION FACTOR (EUROFUNG)-RELATED"/>
    <property type="match status" value="1"/>
</dbReference>
<dbReference type="InterPro" id="IPR011251">
    <property type="entry name" value="Luciferase-like_dom"/>
</dbReference>
<dbReference type="InterPro" id="IPR036661">
    <property type="entry name" value="Luciferase-like_sf"/>
</dbReference>
<comment type="similarity">
    <text evidence="5">Belongs to the NtaA/SnaA/DszA monooxygenase family.</text>
</comment>
<keyword evidence="4" id="KW-0503">Monooxygenase</keyword>
<name>A0A6J6C6D6_9ZZZZ</name>
<evidence type="ECO:0000256" key="4">
    <source>
        <dbReference type="ARBA" id="ARBA00023033"/>
    </source>
</evidence>
<dbReference type="AlphaFoldDB" id="A0A6J6C6D6"/>
<dbReference type="Pfam" id="PF00296">
    <property type="entry name" value="Bac_luciferase"/>
    <property type="match status" value="1"/>
</dbReference>
<evidence type="ECO:0000313" key="7">
    <source>
        <dbReference type="EMBL" id="CAB4546862.1"/>
    </source>
</evidence>
<gene>
    <name evidence="7" type="ORF">UFOPK1433_00853</name>
</gene>
<dbReference type="PIRSF" id="PIRSF000337">
    <property type="entry name" value="NTA_MOA"/>
    <property type="match status" value="1"/>
</dbReference>
<keyword evidence="1" id="KW-0285">Flavoprotein</keyword>
<protein>
    <submittedName>
        <fullName evidence="7">Unannotated protein</fullName>
    </submittedName>
</protein>
<evidence type="ECO:0000259" key="6">
    <source>
        <dbReference type="Pfam" id="PF00296"/>
    </source>
</evidence>
<keyword evidence="3" id="KW-0560">Oxidoreductase</keyword>
<organism evidence="7">
    <name type="scientific">freshwater metagenome</name>
    <dbReference type="NCBI Taxonomy" id="449393"/>
    <lineage>
        <taxon>unclassified sequences</taxon>
        <taxon>metagenomes</taxon>
        <taxon>ecological metagenomes</taxon>
    </lineage>
</organism>
<dbReference type="GO" id="GO:0016705">
    <property type="term" value="F:oxidoreductase activity, acting on paired donors, with incorporation or reduction of molecular oxygen"/>
    <property type="evidence" value="ECO:0007669"/>
    <property type="project" value="InterPro"/>
</dbReference>
<feature type="domain" description="Luciferase-like" evidence="6">
    <location>
        <begin position="28"/>
        <end position="386"/>
    </location>
</feature>
<dbReference type="GO" id="GO:0004497">
    <property type="term" value="F:monooxygenase activity"/>
    <property type="evidence" value="ECO:0007669"/>
    <property type="project" value="UniProtKB-KW"/>
</dbReference>
<evidence type="ECO:0000256" key="3">
    <source>
        <dbReference type="ARBA" id="ARBA00023002"/>
    </source>
</evidence>
<evidence type="ECO:0000256" key="2">
    <source>
        <dbReference type="ARBA" id="ARBA00022643"/>
    </source>
</evidence>
<reference evidence="7" key="1">
    <citation type="submission" date="2020-05" db="EMBL/GenBank/DDBJ databases">
        <authorList>
            <person name="Chiriac C."/>
            <person name="Salcher M."/>
            <person name="Ghai R."/>
            <person name="Kavagutti S V."/>
        </authorList>
    </citation>
    <scope>NUCLEOTIDE SEQUENCE</scope>
</reference>
<evidence type="ECO:0000256" key="5">
    <source>
        <dbReference type="ARBA" id="ARBA00033748"/>
    </source>
</evidence>
<proteinExistence type="inferred from homology"/>
<accession>A0A6J6C6D6</accession>
<dbReference type="PANTHER" id="PTHR30011">
    <property type="entry name" value="ALKANESULFONATE MONOOXYGENASE-RELATED"/>
    <property type="match status" value="1"/>
</dbReference>
<dbReference type="Gene3D" id="3.20.20.30">
    <property type="entry name" value="Luciferase-like domain"/>
    <property type="match status" value="1"/>
</dbReference>
<dbReference type="NCBIfam" id="TIGR03860">
    <property type="entry name" value="FMN_nitrolo"/>
    <property type="match status" value="1"/>
</dbReference>
<dbReference type="InterPro" id="IPR051260">
    <property type="entry name" value="Diverse_substr_monoxygenases"/>
</dbReference>
<evidence type="ECO:0000256" key="1">
    <source>
        <dbReference type="ARBA" id="ARBA00022630"/>
    </source>
</evidence>
<dbReference type="SUPFAM" id="SSF51679">
    <property type="entry name" value="Bacterial luciferase-like"/>
    <property type="match status" value="1"/>
</dbReference>
<keyword evidence="2" id="KW-0288">FMN</keyword>
<dbReference type="InterPro" id="IPR016215">
    <property type="entry name" value="NTA_MOA"/>
</dbReference>
<dbReference type="EMBL" id="CAEZSN010000095">
    <property type="protein sequence ID" value="CAB4546862.1"/>
    <property type="molecule type" value="Genomic_DNA"/>
</dbReference>
<sequence>MKKQIRLNLIFHTSGRHDAGWKTFEDPTGLVDDIDHQIAYAKLAEEAKFDAIFLPDTPAALGKSFLRKPRRGLDPVVTLAAIAMHTKHLGLISTAQSLQGHPYLVARAMATLHHVSKGRAGWNIVTSQDDYMLDALGLSADAKLDREERYAKASEFVEIVTGLWDSLPKSAIVADKENDVYIDPALTHPIDYQGKYFKSKGVLQLTGRYEGERPLMFQAGISPESRKFGSKYADVLFTSQPNLDKDRAFYAEVKGYAEGYGRNPDHLLVCPGLYAVVAESDAKARALKAEIDEMMDLNFLIVQLAGQVGLPIEELDPNKPLPVELFDKIPTDDSVIQYRRDDIGGVAQANGFTVKQLVHHNLTRGQRTIFGTPEQIADIIEDWSDTNVGDGFNVNAHVQPLGVERFKDVITELQNRGRYRKEYSHASFRENYGLPASPKV</sequence>